<protein>
    <submittedName>
        <fullName evidence="1">Uncharacterized protein</fullName>
    </submittedName>
</protein>
<sequence>MHGGICQWSGSRDTKVKPIMKDKDRASIGKKRLNERVSGKIPTWENPVTRLGIEPGSPWLEASSLTAQPLWPLMMEKYFRNIILVAVAERLACSPPSKANRVQSPAGSLPYFRKWESCRTMLLVGGFLGDLSFPPTLHSGTTPYLNRPHRLSRPCC</sequence>
<comment type="caution">
    <text evidence="1">The sequence shown here is derived from an EMBL/GenBank/DDBJ whole genome shotgun (WGS) entry which is preliminary data.</text>
</comment>
<evidence type="ECO:0000313" key="1">
    <source>
        <dbReference type="EMBL" id="KAJ8883017.1"/>
    </source>
</evidence>
<proteinExistence type="predicted"/>
<accession>A0ABQ9HFC8</accession>
<dbReference type="EMBL" id="JARBHB010000005">
    <property type="protein sequence ID" value="KAJ8883017.1"/>
    <property type="molecule type" value="Genomic_DNA"/>
</dbReference>
<evidence type="ECO:0000313" key="2">
    <source>
        <dbReference type="Proteomes" id="UP001159363"/>
    </source>
</evidence>
<dbReference type="Proteomes" id="UP001159363">
    <property type="component" value="Chromosome 4"/>
</dbReference>
<name>A0ABQ9HFC8_9NEOP</name>
<gene>
    <name evidence="1" type="ORF">PR048_014856</name>
</gene>
<reference evidence="1 2" key="1">
    <citation type="submission" date="2023-02" db="EMBL/GenBank/DDBJ databases">
        <title>LHISI_Scaffold_Assembly.</title>
        <authorList>
            <person name="Stuart O.P."/>
            <person name="Cleave R."/>
            <person name="Magrath M.J.L."/>
            <person name="Mikheyev A.S."/>
        </authorList>
    </citation>
    <scope>NUCLEOTIDE SEQUENCE [LARGE SCALE GENOMIC DNA]</scope>
    <source>
        <strain evidence="1">Daus_M_001</strain>
        <tissue evidence="1">Leg muscle</tissue>
    </source>
</reference>
<organism evidence="1 2">
    <name type="scientific">Dryococelus australis</name>
    <dbReference type="NCBI Taxonomy" id="614101"/>
    <lineage>
        <taxon>Eukaryota</taxon>
        <taxon>Metazoa</taxon>
        <taxon>Ecdysozoa</taxon>
        <taxon>Arthropoda</taxon>
        <taxon>Hexapoda</taxon>
        <taxon>Insecta</taxon>
        <taxon>Pterygota</taxon>
        <taxon>Neoptera</taxon>
        <taxon>Polyneoptera</taxon>
        <taxon>Phasmatodea</taxon>
        <taxon>Verophasmatodea</taxon>
        <taxon>Anareolatae</taxon>
        <taxon>Phasmatidae</taxon>
        <taxon>Eurycanthinae</taxon>
        <taxon>Dryococelus</taxon>
    </lineage>
</organism>
<keyword evidence="2" id="KW-1185">Reference proteome</keyword>